<organism evidence="1">
    <name type="scientific">mine drainage metagenome</name>
    <dbReference type="NCBI Taxonomy" id="410659"/>
    <lineage>
        <taxon>unclassified sequences</taxon>
        <taxon>metagenomes</taxon>
        <taxon>ecological metagenomes</taxon>
    </lineage>
</organism>
<feature type="non-terminal residue" evidence="1">
    <location>
        <position position="97"/>
    </location>
</feature>
<reference evidence="1" key="1">
    <citation type="submission" date="2013-08" db="EMBL/GenBank/DDBJ databases">
        <authorList>
            <person name="Mendez C."/>
            <person name="Richter M."/>
            <person name="Ferrer M."/>
            <person name="Sanchez J."/>
        </authorList>
    </citation>
    <scope>NUCLEOTIDE SEQUENCE</scope>
</reference>
<accession>T1ASW9</accession>
<protein>
    <submittedName>
        <fullName evidence="1">Protein containing DUF29</fullName>
    </submittedName>
</protein>
<dbReference type="InterPro" id="IPR002636">
    <property type="entry name" value="DUF29"/>
</dbReference>
<dbReference type="AlphaFoldDB" id="T1ASW9"/>
<dbReference type="Gene3D" id="1.20.1220.20">
    <property type="entry name" value="Uncharcterised protein PF01724"/>
    <property type="match status" value="1"/>
</dbReference>
<sequence>MGTTYDKDVVAWANEQAALLRAGKFSAIDIEHIAEEIEDVGKSEQRELASRMAVLLAHLLKWQFQPEHRSNSWMRTIKEQRRAIAAHIEETPSLKVS</sequence>
<gene>
    <name evidence="1" type="ORF">B1A_14964</name>
</gene>
<dbReference type="EMBL" id="AUZX01010990">
    <property type="protein sequence ID" value="EQD45100.1"/>
    <property type="molecule type" value="Genomic_DNA"/>
</dbReference>
<dbReference type="PANTHER" id="PTHR34235">
    <property type="entry name" value="SLR1203 PROTEIN-RELATED"/>
    <property type="match status" value="1"/>
</dbReference>
<comment type="caution">
    <text evidence="1">The sequence shown here is derived from an EMBL/GenBank/DDBJ whole genome shotgun (WGS) entry which is preliminary data.</text>
</comment>
<dbReference type="PANTHER" id="PTHR34235:SF4">
    <property type="entry name" value="SLR0291 PROTEIN"/>
    <property type="match status" value="1"/>
</dbReference>
<evidence type="ECO:0000313" key="1">
    <source>
        <dbReference type="EMBL" id="EQD45100.1"/>
    </source>
</evidence>
<name>T1ASW9_9ZZZZ</name>
<reference evidence="1" key="2">
    <citation type="journal article" date="2014" name="ISME J.">
        <title>Microbial stratification in low pH oxic and suboxic macroscopic growths along an acid mine drainage.</title>
        <authorList>
            <person name="Mendez-Garcia C."/>
            <person name="Mesa V."/>
            <person name="Sprenger R.R."/>
            <person name="Richter M."/>
            <person name="Diez M.S."/>
            <person name="Solano J."/>
            <person name="Bargiela R."/>
            <person name="Golyshina O.V."/>
            <person name="Manteca A."/>
            <person name="Ramos J.L."/>
            <person name="Gallego J.R."/>
            <person name="Llorente I."/>
            <person name="Martins Dos Santos V.A."/>
            <person name="Jensen O.N."/>
            <person name="Pelaez A.I."/>
            <person name="Sanchez J."/>
            <person name="Ferrer M."/>
        </authorList>
    </citation>
    <scope>NUCLEOTIDE SEQUENCE</scope>
</reference>
<proteinExistence type="predicted"/>
<dbReference type="Pfam" id="PF01724">
    <property type="entry name" value="DUF29"/>
    <property type="match status" value="1"/>
</dbReference>